<sequence length="84" mass="9440">MLSFFGKKFRLLALAQNARLGVLGPLGNPFKLARGLTRLEGSHQLLRKKIHVLNLGHDVDLYVDLDVLLNCVVILTIILDDNYE</sequence>
<reference evidence="1" key="1">
    <citation type="submission" date="2011-10" db="EMBL/GenBank/DDBJ databases">
        <title>Provirophages and transpovirons: unique mobilome of giant viruses.</title>
        <authorList>
            <person name="Desnues C."/>
            <person name="LaScola B."/>
            <person name="Yutin N."/>
            <person name="Fournous G."/>
            <person name="Koonin E."/>
            <person name="Raoult D."/>
        </authorList>
    </citation>
    <scope>NUCLEOTIDE SEQUENCE</scope>
    <source>
        <strain evidence="1">Mv13-c7</strain>
    </source>
</reference>
<organism evidence="1">
    <name type="scientific">Megavirus courdo7</name>
    <dbReference type="NCBI Taxonomy" id="1128135"/>
    <lineage>
        <taxon>Viruses</taxon>
        <taxon>Varidnaviria</taxon>
        <taxon>Bamfordvirae</taxon>
        <taxon>Nucleocytoviricota</taxon>
        <taxon>Megaviricetes</taxon>
        <taxon>Imitervirales</taxon>
        <taxon>Mimiviridae</taxon>
        <taxon>Megamimivirinae</taxon>
        <taxon>Megavirus</taxon>
    </lineage>
</organism>
<name>H2ECE4_9VIRU</name>
<proteinExistence type="predicted"/>
<accession>H2ECE4</accession>
<protein>
    <submittedName>
        <fullName evidence="1">Uncharacterized protein</fullName>
    </submittedName>
</protein>
<gene>
    <name evidence="1" type="ORF">c7_L1220</name>
</gene>
<evidence type="ECO:0000313" key="1">
    <source>
        <dbReference type="EMBL" id="AEX62082.1"/>
    </source>
</evidence>
<dbReference type="EMBL" id="JN885992">
    <property type="protein sequence ID" value="AEX62082.1"/>
    <property type="molecule type" value="Genomic_DNA"/>
</dbReference>